<evidence type="ECO:0000313" key="2">
    <source>
        <dbReference type="EMBL" id="PMD26432.1"/>
    </source>
</evidence>
<proteinExistence type="predicted"/>
<dbReference type="PANTHER" id="PTHR24148">
    <property type="entry name" value="ANKYRIN REPEAT DOMAIN-CONTAINING PROTEIN 39 HOMOLOG-RELATED"/>
    <property type="match status" value="1"/>
</dbReference>
<protein>
    <recommendedName>
        <fullName evidence="1">Heterokaryon incompatibility domain-containing protein</fullName>
    </recommendedName>
</protein>
<gene>
    <name evidence="2" type="ORF">NA56DRAFT_344944</name>
</gene>
<dbReference type="AlphaFoldDB" id="A0A2J6QJI4"/>
<dbReference type="InterPro" id="IPR010730">
    <property type="entry name" value="HET"/>
</dbReference>
<dbReference type="InterPro" id="IPR052895">
    <property type="entry name" value="HetReg/Transcr_Mod"/>
</dbReference>
<evidence type="ECO:0000313" key="3">
    <source>
        <dbReference type="Proteomes" id="UP000235672"/>
    </source>
</evidence>
<sequence length="108" mass="12075">MGDIYRTAHQVLAWLGPAGQNSDLAMDSLEDLSEALPPIFARPCFTQFEALRLPKGDSPVWSAIGHLFRRTWFGRLWTFQEAVLASDLLIICGRKTISSKTLSLSPRN</sequence>
<dbReference type="OrthoDB" id="3556612at2759"/>
<keyword evidence="3" id="KW-1185">Reference proteome</keyword>
<evidence type="ECO:0000259" key="1">
    <source>
        <dbReference type="Pfam" id="PF06985"/>
    </source>
</evidence>
<name>A0A2J6QJI4_9HELO</name>
<dbReference type="EMBL" id="KZ613468">
    <property type="protein sequence ID" value="PMD26432.1"/>
    <property type="molecule type" value="Genomic_DNA"/>
</dbReference>
<feature type="domain" description="Heterokaryon incompatibility" evidence="1">
    <location>
        <begin position="1"/>
        <end position="81"/>
    </location>
</feature>
<accession>A0A2J6QJI4</accession>
<dbReference type="Proteomes" id="UP000235672">
    <property type="component" value="Unassembled WGS sequence"/>
</dbReference>
<dbReference type="STRING" id="1745343.A0A2J6QJI4"/>
<organism evidence="2 3">
    <name type="scientific">Hyaloscypha hepaticicola</name>
    <dbReference type="NCBI Taxonomy" id="2082293"/>
    <lineage>
        <taxon>Eukaryota</taxon>
        <taxon>Fungi</taxon>
        <taxon>Dikarya</taxon>
        <taxon>Ascomycota</taxon>
        <taxon>Pezizomycotina</taxon>
        <taxon>Leotiomycetes</taxon>
        <taxon>Helotiales</taxon>
        <taxon>Hyaloscyphaceae</taxon>
        <taxon>Hyaloscypha</taxon>
    </lineage>
</organism>
<reference evidence="2 3" key="1">
    <citation type="submission" date="2016-05" db="EMBL/GenBank/DDBJ databases">
        <title>A degradative enzymes factory behind the ericoid mycorrhizal symbiosis.</title>
        <authorList>
            <consortium name="DOE Joint Genome Institute"/>
            <person name="Martino E."/>
            <person name="Morin E."/>
            <person name="Grelet G."/>
            <person name="Kuo A."/>
            <person name="Kohler A."/>
            <person name="Daghino S."/>
            <person name="Barry K."/>
            <person name="Choi C."/>
            <person name="Cichocki N."/>
            <person name="Clum A."/>
            <person name="Copeland A."/>
            <person name="Hainaut M."/>
            <person name="Haridas S."/>
            <person name="Labutti K."/>
            <person name="Lindquist E."/>
            <person name="Lipzen A."/>
            <person name="Khouja H.-R."/>
            <person name="Murat C."/>
            <person name="Ohm R."/>
            <person name="Olson A."/>
            <person name="Spatafora J."/>
            <person name="Veneault-Fourrey C."/>
            <person name="Henrissat B."/>
            <person name="Grigoriev I."/>
            <person name="Martin F."/>
            <person name="Perotto S."/>
        </authorList>
    </citation>
    <scope>NUCLEOTIDE SEQUENCE [LARGE SCALE GENOMIC DNA]</scope>
    <source>
        <strain evidence="2 3">UAMH 7357</strain>
    </source>
</reference>
<dbReference type="Pfam" id="PF06985">
    <property type="entry name" value="HET"/>
    <property type="match status" value="1"/>
</dbReference>
<dbReference type="PANTHER" id="PTHR24148:SF64">
    <property type="entry name" value="HETEROKARYON INCOMPATIBILITY DOMAIN-CONTAINING PROTEIN"/>
    <property type="match status" value="1"/>
</dbReference>